<proteinExistence type="predicted"/>
<gene>
    <name evidence="1" type="ORF">HHL14_12565</name>
</gene>
<comment type="caution">
    <text evidence="1">The sequence shown here is derived from an EMBL/GenBank/DDBJ whole genome shotgun (WGS) entry which is preliminary data.</text>
</comment>
<accession>A0A7X9X597</accession>
<evidence type="ECO:0000313" key="1">
    <source>
        <dbReference type="EMBL" id="NML31666.1"/>
    </source>
</evidence>
<name>A0A7X9X597_9BURK</name>
<dbReference type="EMBL" id="JABBFZ010000006">
    <property type="protein sequence ID" value="NML31666.1"/>
    <property type="molecule type" value="Genomic_DNA"/>
</dbReference>
<dbReference type="AlphaFoldDB" id="A0A7X9X597"/>
<protein>
    <submittedName>
        <fullName evidence="1">Uncharacterized protein</fullName>
    </submittedName>
</protein>
<keyword evidence="2" id="KW-1185">Reference proteome</keyword>
<sequence>MPWEHIDRWLGAGHLFSTGQRVNVSVDYIRQSLTVTPEYDDAVKAREREALAIARKADNDELRKVWRAQVQITRRDRA</sequence>
<evidence type="ECO:0000313" key="2">
    <source>
        <dbReference type="Proteomes" id="UP000583127"/>
    </source>
</evidence>
<dbReference type="RefSeq" id="WP_169497942.1">
    <property type="nucleotide sequence ID" value="NZ_JABBFZ010000006.1"/>
</dbReference>
<dbReference type="Proteomes" id="UP000583127">
    <property type="component" value="Unassembled WGS sequence"/>
</dbReference>
<organism evidence="1 2">
    <name type="scientific">Paraburkholderia antibiotica</name>
    <dbReference type="NCBI Taxonomy" id="2728839"/>
    <lineage>
        <taxon>Bacteria</taxon>
        <taxon>Pseudomonadati</taxon>
        <taxon>Pseudomonadota</taxon>
        <taxon>Betaproteobacteria</taxon>
        <taxon>Burkholderiales</taxon>
        <taxon>Burkholderiaceae</taxon>
        <taxon>Paraburkholderia</taxon>
    </lineage>
</organism>
<reference evidence="1 2" key="1">
    <citation type="submission" date="2020-04" db="EMBL/GenBank/DDBJ databases">
        <title>Paraburkholderia sp. G-4-1-8 isolated from soil.</title>
        <authorList>
            <person name="Dahal R.H."/>
        </authorList>
    </citation>
    <scope>NUCLEOTIDE SEQUENCE [LARGE SCALE GENOMIC DNA]</scope>
    <source>
        <strain evidence="1 2">G-4-1-8</strain>
    </source>
</reference>